<dbReference type="OrthoDB" id="696504at2759"/>
<gene>
    <name evidence="2" type="ORF">MERR_LOCUS6415</name>
</gene>
<dbReference type="PANTHER" id="PTHR34120">
    <property type="entry name" value="EXPRESSED PROTEIN"/>
    <property type="match status" value="1"/>
</dbReference>
<comment type="caution">
    <text evidence="2">The sequence shown here is derived from an EMBL/GenBank/DDBJ whole genome shotgun (WGS) entry which is preliminary data.</text>
</comment>
<feature type="compositionally biased region" description="Polar residues" evidence="1">
    <location>
        <begin position="159"/>
        <end position="168"/>
    </location>
</feature>
<feature type="compositionally biased region" description="Low complexity" evidence="1">
    <location>
        <begin position="86"/>
        <end position="108"/>
    </location>
</feature>
<sequence>MPEVDLETLVSSVCAGGSDRKIACVTLADGDGDEDSAHDTMIRPVFVSATSPIDFPPESYSLSKEAQLEWFNENAFFERKESQKGNSSSSAPVSNPNSNPNSIPKSSSQRISLKSKTSIIRLPKPQKTYFNEVNKRRNCRIATTMMIPKRIGSRLKSDPSLSEPSSPKVSCIGRVRSKRDRSRRMQRQKSGRTNSFKDKPVRVKKPGFLASFRAIFRTGGGCKDLSASGAHAPQRDATPPRVSARRSSDIRGRLPPGDVGKFSPQRNSTGSRRSVDGDEPVIPGLGGMTRFTSGRRRADLLVDV</sequence>
<proteinExistence type="predicted"/>
<evidence type="ECO:0000256" key="1">
    <source>
        <dbReference type="SAM" id="MobiDB-lite"/>
    </source>
</evidence>
<dbReference type="PANTHER" id="PTHR34120:SF18">
    <property type="entry name" value="TPX2 CENTRAL DOMAIN-CONTAINING PROTEIN"/>
    <property type="match status" value="1"/>
</dbReference>
<dbReference type="EMBL" id="CACVBM020000444">
    <property type="protein sequence ID" value="CAA7019180.1"/>
    <property type="molecule type" value="Genomic_DNA"/>
</dbReference>
<feature type="compositionally biased region" description="Polar residues" evidence="1">
    <location>
        <begin position="109"/>
        <end position="118"/>
    </location>
</feature>
<dbReference type="Proteomes" id="UP000467841">
    <property type="component" value="Unassembled WGS sequence"/>
</dbReference>
<feature type="region of interest" description="Disordered" evidence="1">
    <location>
        <begin position="225"/>
        <end position="290"/>
    </location>
</feature>
<keyword evidence="3" id="KW-1185">Reference proteome</keyword>
<feature type="region of interest" description="Disordered" evidence="1">
    <location>
        <begin position="79"/>
        <end position="118"/>
    </location>
</feature>
<reference evidence="2" key="1">
    <citation type="submission" date="2020-01" db="EMBL/GenBank/DDBJ databases">
        <authorList>
            <person name="Mishra B."/>
        </authorList>
    </citation>
    <scope>NUCLEOTIDE SEQUENCE [LARGE SCALE GENOMIC DNA]</scope>
</reference>
<organism evidence="2 3">
    <name type="scientific">Microthlaspi erraticum</name>
    <dbReference type="NCBI Taxonomy" id="1685480"/>
    <lineage>
        <taxon>Eukaryota</taxon>
        <taxon>Viridiplantae</taxon>
        <taxon>Streptophyta</taxon>
        <taxon>Embryophyta</taxon>
        <taxon>Tracheophyta</taxon>
        <taxon>Spermatophyta</taxon>
        <taxon>Magnoliopsida</taxon>
        <taxon>eudicotyledons</taxon>
        <taxon>Gunneridae</taxon>
        <taxon>Pentapetalae</taxon>
        <taxon>rosids</taxon>
        <taxon>malvids</taxon>
        <taxon>Brassicales</taxon>
        <taxon>Brassicaceae</taxon>
        <taxon>Coluteocarpeae</taxon>
        <taxon>Microthlaspi</taxon>
    </lineage>
</organism>
<name>A0A6D2HYV8_9BRAS</name>
<protein>
    <submittedName>
        <fullName evidence="2">Uncharacterized protein</fullName>
    </submittedName>
</protein>
<feature type="compositionally biased region" description="Basic residues" evidence="1">
    <location>
        <begin position="175"/>
        <end position="190"/>
    </location>
</feature>
<feature type="region of interest" description="Disordered" evidence="1">
    <location>
        <begin position="146"/>
        <end position="202"/>
    </location>
</feature>
<evidence type="ECO:0000313" key="2">
    <source>
        <dbReference type="EMBL" id="CAA7019180.1"/>
    </source>
</evidence>
<evidence type="ECO:0000313" key="3">
    <source>
        <dbReference type="Proteomes" id="UP000467841"/>
    </source>
</evidence>
<dbReference type="AlphaFoldDB" id="A0A6D2HYV8"/>
<accession>A0A6D2HYV8</accession>